<name>A0A1J4VE22_9BACT</name>
<evidence type="ECO:0000313" key="4">
    <source>
        <dbReference type="Proteomes" id="UP000183206"/>
    </source>
</evidence>
<evidence type="ECO:0000259" key="2">
    <source>
        <dbReference type="Pfam" id="PF04993"/>
    </source>
</evidence>
<keyword evidence="1" id="KW-0472">Membrane</keyword>
<dbReference type="Proteomes" id="UP000183206">
    <property type="component" value="Unassembled WGS sequence"/>
</dbReference>
<dbReference type="STRING" id="1805282.AUJ44_00220"/>
<sequence>MSVDKSFKDFVLDQLVELSGLRAKSMFGGFGLYAEGVFFGIVSSDVLYFKTNEHTRTRYVDAGLKPFRPNEKQMLKNYYEVPDDVLEDARMILEYAEEAIGIVRDSKK</sequence>
<dbReference type="InterPro" id="IPR047525">
    <property type="entry name" value="TfoX-like"/>
</dbReference>
<dbReference type="PANTHER" id="PTHR36121:SF1">
    <property type="entry name" value="PROTEIN SXY"/>
    <property type="match status" value="1"/>
</dbReference>
<dbReference type="EMBL" id="MNVO01000005">
    <property type="protein sequence ID" value="OIO33513.1"/>
    <property type="molecule type" value="Genomic_DNA"/>
</dbReference>
<feature type="domain" description="TfoX N-terminal" evidence="2">
    <location>
        <begin position="13"/>
        <end position="100"/>
    </location>
</feature>
<dbReference type="AlphaFoldDB" id="A0A1J4VE22"/>
<accession>A0A1J4VE22</accession>
<keyword evidence="1" id="KW-0812">Transmembrane</keyword>
<gene>
    <name evidence="3" type="ORF">AUJ44_00220</name>
</gene>
<protein>
    <recommendedName>
        <fullName evidence="2">TfoX N-terminal domain-containing protein</fullName>
    </recommendedName>
</protein>
<reference evidence="3 4" key="1">
    <citation type="journal article" date="2016" name="Environ. Microbiol.">
        <title>Genomic resolution of a cold subsurface aquifer community provides metabolic insights for novel microbes adapted to high CO concentrations.</title>
        <authorList>
            <person name="Probst A.J."/>
            <person name="Castelle C.J."/>
            <person name="Singh A."/>
            <person name="Brown C.T."/>
            <person name="Anantharaman K."/>
            <person name="Sharon I."/>
            <person name="Hug L.A."/>
            <person name="Burstein D."/>
            <person name="Emerson J.B."/>
            <person name="Thomas B.C."/>
            <person name="Banfield J.F."/>
        </authorList>
    </citation>
    <scope>NUCLEOTIDE SEQUENCE [LARGE SCALE GENOMIC DNA]</scope>
    <source>
        <strain evidence="3">CG1_02_47_685</strain>
    </source>
</reference>
<proteinExistence type="predicted"/>
<keyword evidence="1" id="KW-1133">Transmembrane helix</keyword>
<dbReference type="Gene3D" id="3.30.1460.30">
    <property type="entry name" value="YgaC/TfoX-N like chaperone"/>
    <property type="match status" value="1"/>
</dbReference>
<evidence type="ECO:0000313" key="3">
    <source>
        <dbReference type="EMBL" id="OIO33513.1"/>
    </source>
</evidence>
<comment type="caution">
    <text evidence="3">The sequence shown here is derived from an EMBL/GenBank/DDBJ whole genome shotgun (WGS) entry which is preliminary data.</text>
</comment>
<organism evidence="3 4">
    <name type="scientific">Candidatus Nomurabacteria bacterium CG1_02_47_685</name>
    <dbReference type="NCBI Taxonomy" id="1805282"/>
    <lineage>
        <taxon>Bacteria</taxon>
        <taxon>Candidatus Nomuraibacteriota</taxon>
    </lineage>
</organism>
<dbReference type="InterPro" id="IPR007076">
    <property type="entry name" value="TfoX_N"/>
</dbReference>
<dbReference type="Pfam" id="PF04993">
    <property type="entry name" value="TfoX_N"/>
    <property type="match status" value="1"/>
</dbReference>
<evidence type="ECO:0000256" key="1">
    <source>
        <dbReference type="SAM" id="Phobius"/>
    </source>
</evidence>
<dbReference type="PANTHER" id="PTHR36121">
    <property type="entry name" value="PROTEIN SXY"/>
    <property type="match status" value="1"/>
</dbReference>
<dbReference type="SUPFAM" id="SSF159894">
    <property type="entry name" value="YgaC/TfoX-N like"/>
    <property type="match status" value="1"/>
</dbReference>
<feature type="transmembrane region" description="Helical" evidence="1">
    <location>
        <begin position="30"/>
        <end position="49"/>
    </location>
</feature>